<keyword evidence="2" id="KW-1185">Reference proteome</keyword>
<evidence type="ECO:0000313" key="1">
    <source>
        <dbReference type="EMBL" id="AXY75471.1"/>
    </source>
</evidence>
<dbReference type="SUPFAM" id="SSF53474">
    <property type="entry name" value="alpha/beta-Hydrolases"/>
    <property type="match status" value="1"/>
</dbReference>
<dbReference type="RefSeq" id="WP_119051352.1">
    <property type="nucleotide sequence ID" value="NZ_CP032157.1"/>
</dbReference>
<dbReference type="GO" id="GO:0016787">
    <property type="term" value="F:hydrolase activity"/>
    <property type="evidence" value="ECO:0007669"/>
    <property type="project" value="UniProtKB-KW"/>
</dbReference>
<dbReference type="Proteomes" id="UP000263900">
    <property type="component" value="Chromosome"/>
</dbReference>
<dbReference type="KEGG" id="pseg:D3H65_16450"/>
<dbReference type="Gene3D" id="3.40.50.1820">
    <property type="entry name" value="alpha/beta hydrolase"/>
    <property type="match status" value="1"/>
</dbReference>
<protein>
    <submittedName>
        <fullName evidence="1">Alpha/beta hydrolase</fullName>
    </submittedName>
</protein>
<dbReference type="InterPro" id="IPR029058">
    <property type="entry name" value="AB_hydrolase_fold"/>
</dbReference>
<keyword evidence="1" id="KW-0378">Hydrolase</keyword>
<organism evidence="1 2">
    <name type="scientific">Paraflavitalea soli</name>
    <dbReference type="NCBI Taxonomy" id="2315862"/>
    <lineage>
        <taxon>Bacteria</taxon>
        <taxon>Pseudomonadati</taxon>
        <taxon>Bacteroidota</taxon>
        <taxon>Chitinophagia</taxon>
        <taxon>Chitinophagales</taxon>
        <taxon>Chitinophagaceae</taxon>
        <taxon>Paraflavitalea</taxon>
    </lineage>
</organism>
<dbReference type="AlphaFoldDB" id="A0A3B7MYV0"/>
<accession>A0A3B7MYV0</accession>
<name>A0A3B7MYV0_9BACT</name>
<dbReference type="EMBL" id="CP032157">
    <property type="protein sequence ID" value="AXY75471.1"/>
    <property type="molecule type" value="Genomic_DNA"/>
</dbReference>
<reference evidence="1 2" key="1">
    <citation type="submission" date="2018-09" db="EMBL/GenBank/DDBJ databases">
        <title>Genome sequencing of strain 6GH32-13.</title>
        <authorList>
            <person name="Weon H.-Y."/>
            <person name="Heo J."/>
            <person name="Kwon S.-W."/>
        </authorList>
    </citation>
    <scope>NUCLEOTIDE SEQUENCE [LARGE SCALE GENOMIC DNA]</scope>
    <source>
        <strain evidence="1 2">5GH32-13</strain>
    </source>
</reference>
<sequence length="334" mass="37893">MKTYLFLLVSLCTLQAIGQQKTAADYGFRHLQFLYQGDTVHLLIKSKKGEELKPKPLFFFCQGSQPVPLIIDSKEGVYGTFPFKPDSLAAYFHLVIISKPAVPLIKDVTELSPDFTYKDSTGSYPKAYSDRNYLDYYVNRNIEVIKYLHRQPWVLRSPLVAAGHSEGATIVAKLASTFSRITHLIYSGGNPMGRIVSIVANSRRYENDSTRMAEQDIENWKAVVNNPSASDATKGDPYKTTYGFSFPPINYLQKLTIPVFVSFGTKDVGAPFNDYLQLDMIRQHKNNFTFKGYIGTEHNFFGLNADGTTNYNAFNWDKVAMDWLHWLLRTNGAR</sequence>
<evidence type="ECO:0000313" key="2">
    <source>
        <dbReference type="Proteomes" id="UP000263900"/>
    </source>
</evidence>
<dbReference type="OrthoDB" id="1118238at2"/>
<proteinExistence type="predicted"/>
<gene>
    <name evidence="1" type="ORF">D3H65_16450</name>
</gene>